<dbReference type="SUPFAM" id="SSF48239">
    <property type="entry name" value="Terpenoid cyclases/Protein prenyltransferases"/>
    <property type="match status" value="1"/>
</dbReference>
<dbReference type="AlphaFoldDB" id="A0A1G6KNW2"/>
<reference evidence="2" key="1">
    <citation type="submission" date="2016-10" db="EMBL/GenBank/DDBJ databases">
        <authorList>
            <person name="Varghese N."/>
            <person name="Submissions S."/>
        </authorList>
    </citation>
    <scope>NUCLEOTIDE SEQUENCE [LARGE SCALE GENOMIC DNA]</scope>
    <source>
        <strain evidence="2">IBRC-M 10403</strain>
    </source>
</reference>
<evidence type="ECO:0000313" key="2">
    <source>
        <dbReference type="Proteomes" id="UP000199501"/>
    </source>
</evidence>
<gene>
    <name evidence="1" type="ORF">SAMN05216174_1011010</name>
</gene>
<dbReference type="OrthoDB" id="3286086at2"/>
<protein>
    <recommendedName>
        <fullName evidence="3">Prenyltransferase and squalene oxidase repeat-containing protein</fullName>
    </recommendedName>
</protein>
<sequence>MRLAETFILRTARILERRRFEFLFGTGAPEPVLTALAAYRNPDGGYGNALEPDGRGPGSQPVTVLSALHILHEAGAKPDDAVCDYLDSITAPDGGVPFVHPNALDYPRAPWWAVPETYEGSLLPTANLVATLWRSGVTHPWVDRAAAFCWPRIESLTSTHPYEALACVTFLDAATDRPRAAAAATHIGALVRESGHVRLGAEGETPPGYNPAELHTPHEYAPTPDSLARHWFTDAEMEASLNTLITTQHPDGGWRARWAIWTPVTEFEWAGVLTIESLKTLRAYNLLPS</sequence>
<accession>A0A1G6KNW2</accession>
<keyword evidence="2" id="KW-1185">Reference proteome</keyword>
<evidence type="ECO:0008006" key="3">
    <source>
        <dbReference type="Google" id="ProtNLM"/>
    </source>
</evidence>
<dbReference type="EMBL" id="FMZZ01000001">
    <property type="protein sequence ID" value="SDC32528.1"/>
    <property type="molecule type" value="Genomic_DNA"/>
</dbReference>
<proteinExistence type="predicted"/>
<dbReference type="InterPro" id="IPR008930">
    <property type="entry name" value="Terpenoid_cyclase/PrenylTrfase"/>
</dbReference>
<dbReference type="Proteomes" id="UP000199501">
    <property type="component" value="Unassembled WGS sequence"/>
</dbReference>
<name>A0A1G6KNW2_9PSEU</name>
<organism evidence="1 2">
    <name type="scientific">Actinokineospora iranica</name>
    <dbReference type="NCBI Taxonomy" id="1271860"/>
    <lineage>
        <taxon>Bacteria</taxon>
        <taxon>Bacillati</taxon>
        <taxon>Actinomycetota</taxon>
        <taxon>Actinomycetes</taxon>
        <taxon>Pseudonocardiales</taxon>
        <taxon>Pseudonocardiaceae</taxon>
        <taxon>Actinokineospora</taxon>
    </lineage>
</organism>
<evidence type="ECO:0000313" key="1">
    <source>
        <dbReference type="EMBL" id="SDC32528.1"/>
    </source>
</evidence>
<dbReference type="STRING" id="1271860.SAMN05216174_1011010"/>